<dbReference type="InterPro" id="IPR002018">
    <property type="entry name" value="CarbesteraseB"/>
</dbReference>
<dbReference type="PROSITE" id="PS01173">
    <property type="entry name" value="LIPASE_GDXG_HIS"/>
    <property type="match status" value="1"/>
</dbReference>
<evidence type="ECO:0000259" key="5">
    <source>
        <dbReference type="Pfam" id="PF00135"/>
    </source>
</evidence>
<comment type="similarity">
    <text evidence="2">Belongs to the 'GDXG' lipolytic enzyme family.</text>
</comment>
<evidence type="ECO:0000313" key="6">
    <source>
        <dbReference type="EMBL" id="ASL13338.1"/>
    </source>
</evidence>
<dbReference type="InterPro" id="IPR002168">
    <property type="entry name" value="Lipase_GDXG_HIS_AS"/>
</dbReference>
<sequence length="510" mass="55790">MAISYSRAMHLRTVCTTVTSGLVEGFSRDGVTRWRSIPYAEPPVGALRLRAPRPIEPWEGVLPCHRFRYCAPQPRKYTFVGLGKYQPMSEDCLTLNVVAPDTRYERPLPVMVFIHGGAYFLGSSATPVYDGASLARKGCVFVSVNYRLGALGAVDLSSLSTDAFRIDDNLYLRDLVMALRWVRDNIASFGGNPDAVTIFGESAGAHAVATLLAVPAAKGLFAQAISESPAGGLASSREQSEEYAARFAAILGARRRDAAAVLLTAPPTDLVATLDHLIMQESRNAPGVYPVGPTYGTDYLPLDPMDSLRLGKAHRVPLVVGNNAEEAKLFTRFLKLLPTNEPKIELLLSTVESADRERITAAYPSYPKAAACIELGGDFTFASVVWQIADAHSAHAPVYVYRYDYAPRTLRWSGLGATHATELLAVFDVYRTRLGRLLSAAGDKYTALRITEDVQSRWCAFARTGVPGAGWPSHVSADHAVMIFDRTSRVECDPLAVRRQAWEGFTFRRP</sequence>
<dbReference type="ESTHER" id="mycit-x7t5x3">
    <property type="family name" value="Carb_B_Bacteria"/>
</dbReference>
<accession>A0A220XPJ3</accession>
<dbReference type="InterPro" id="IPR019826">
    <property type="entry name" value="Carboxylesterase_B_AS"/>
</dbReference>
<proteinExistence type="inferred from homology"/>
<evidence type="ECO:0000256" key="3">
    <source>
        <dbReference type="ARBA" id="ARBA00022801"/>
    </source>
</evidence>
<dbReference type="InterPro" id="IPR019819">
    <property type="entry name" value="Carboxylesterase_B_CS"/>
</dbReference>
<evidence type="ECO:0000256" key="4">
    <source>
        <dbReference type="RuleBase" id="RU361235"/>
    </source>
</evidence>
<gene>
    <name evidence="6" type="ORF">MYCOZU2_00889</name>
</gene>
<dbReference type="SUPFAM" id="SSF53474">
    <property type="entry name" value="alpha/beta-Hydrolases"/>
    <property type="match status" value="1"/>
</dbReference>
<dbReference type="PROSITE" id="PS00122">
    <property type="entry name" value="CARBOXYLESTERASE_B_1"/>
    <property type="match status" value="1"/>
</dbReference>
<dbReference type="Pfam" id="PF00135">
    <property type="entry name" value="COesterase"/>
    <property type="match status" value="1"/>
</dbReference>
<dbReference type="PROSITE" id="PS00941">
    <property type="entry name" value="CARBOXYLESTERASE_B_2"/>
    <property type="match status" value="1"/>
</dbReference>
<dbReference type="EC" id="3.1.1.-" evidence="4"/>
<dbReference type="AlphaFoldDB" id="A0A220XPJ3"/>
<dbReference type="Proteomes" id="UP000198286">
    <property type="component" value="Chromosome"/>
</dbReference>
<protein>
    <recommendedName>
        <fullName evidence="4">Carboxylic ester hydrolase</fullName>
        <ecNumber evidence="4">3.1.1.-</ecNumber>
    </recommendedName>
</protein>
<dbReference type="InterPro" id="IPR029058">
    <property type="entry name" value="AB_hydrolase_fold"/>
</dbReference>
<dbReference type="PANTHER" id="PTHR11559">
    <property type="entry name" value="CARBOXYLESTERASE"/>
    <property type="match status" value="1"/>
</dbReference>
<evidence type="ECO:0000256" key="2">
    <source>
        <dbReference type="ARBA" id="ARBA00010515"/>
    </source>
</evidence>
<reference evidence="6 7" key="1">
    <citation type="journal article" date="2017" name="Lancet Infect. Dis.">
        <title>Global outbreak of severe Mycobacterium chimaera disease after cardiac surgery: a molecular epidemiological study.</title>
        <authorList>
            <person name="van Ingen J."/>
            <person name="Kohl T."/>
            <person name="Kranzer K."/>
            <person name="Hasse B."/>
            <person name="Keller P."/>
            <person name="Szafranska A."/>
            <person name="Hillemann D."/>
            <person name="Chand M."/>
            <person name="Schreiber P."/>
            <person name="Sommerstein R."/>
            <person name="Berger C."/>
            <person name="Genoni M."/>
            <person name="Ruegg C."/>
            <person name="Troillet N."/>
            <person name="Widmer A.F."/>
            <person name="Becker S.L."/>
            <person name="Herrmann M."/>
            <person name="Eckmanns T."/>
            <person name="Haller S."/>
            <person name="Hoeller C."/>
            <person name="Debast S.B."/>
            <person name="Wolfhagen M.J."/>
            <person name="Hopman J."/>
            <person name="Kluytmans J."/>
            <person name="Langelaar M."/>
            <person name="Notermans D.W."/>
            <person name="ten Oever J."/>
            <person name="van den Barselaar P."/>
            <person name="Vonk A.B.A."/>
            <person name="Vos M.C."/>
            <person name="Ahmed N."/>
            <person name="Brown T."/>
            <person name="Crook D."/>
            <person name="Lamagni T."/>
            <person name="Phin N."/>
            <person name="Smith E.G."/>
            <person name="Zambon M."/>
            <person name="Serr A."/>
            <person name="Goetting T."/>
            <person name="Ebner W."/>
            <person name="Thuermer A."/>
            <person name="Utpatel C."/>
            <person name="Sproer C."/>
            <person name="Bunk B."/>
            <person name="Nubel U."/>
            <person name="Bloemberg G."/>
            <person name="Bottger E."/>
            <person name="Niemann S."/>
            <person name="Wagner D."/>
            <person name="Sax H."/>
        </authorList>
    </citation>
    <scope>NUCLEOTIDE SEQUENCE [LARGE SCALE GENOMIC DNA]</scope>
    <source>
        <strain evidence="6 7">ZUERICH-2</strain>
    </source>
</reference>
<name>A0A220XPJ3_MYCIT</name>
<dbReference type="Gene3D" id="3.40.50.1820">
    <property type="entry name" value="alpha/beta hydrolase"/>
    <property type="match status" value="1"/>
</dbReference>
<organism evidence="6 7">
    <name type="scientific">Mycobacterium intracellulare subsp. chimaera</name>
    <dbReference type="NCBI Taxonomy" id="222805"/>
    <lineage>
        <taxon>Bacteria</taxon>
        <taxon>Bacillati</taxon>
        <taxon>Actinomycetota</taxon>
        <taxon>Actinomycetes</taxon>
        <taxon>Mycobacteriales</taxon>
        <taxon>Mycobacteriaceae</taxon>
        <taxon>Mycobacterium</taxon>
        <taxon>Mycobacterium avium complex (MAC)</taxon>
    </lineage>
</organism>
<evidence type="ECO:0000313" key="7">
    <source>
        <dbReference type="Proteomes" id="UP000198286"/>
    </source>
</evidence>
<feature type="domain" description="Carboxylesterase type B" evidence="5">
    <location>
        <begin position="17"/>
        <end position="488"/>
    </location>
</feature>
<dbReference type="GO" id="GO:0016787">
    <property type="term" value="F:hydrolase activity"/>
    <property type="evidence" value="ECO:0007669"/>
    <property type="project" value="UniProtKB-KW"/>
</dbReference>
<evidence type="ECO:0000256" key="1">
    <source>
        <dbReference type="ARBA" id="ARBA00005964"/>
    </source>
</evidence>
<comment type="similarity">
    <text evidence="1 4">Belongs to the type-B carboxylesterase/lipase family.</text>
</comment>
<dbReference type="EMBL" id="CP015267">
    <property type="protein sequence ID" value="ASL13338.1"/>
    <property type="molecule type" value="Genomic_DNA"/>
</dbReference>
<keyword evidence="3 4" id="KW-0378">Hydrolase</keyword>
<dbReference type="InterPro" id="IPR050309">
    <property type="entry name" value="Type-B_Carboxylest/Lipase"/>
</dbReference>